<name>A0A8S1RVF0_9CILI</name>
<accession>A0A8S1RVF0</accession>
<evidence type="ECO:0000313" key="2">
    <source>
        <dbReference type="Proteomes" id="UP000692954"/>
    </source>
</evidence>
<evidence type="ECO:0000313" key="1">
    <source>
        <dbReference type="EMBL" id="CAD8131400.1"/>
    </source>
</evidence>
<reference evidence="1" key="1">
    <citation type="submission" date="2021-01" db="EMBL/GenBank/DDBJ databases">
        <authorList>
            <consortium name="Genoscope - CEA"/>
            <person name="William W."/>
        </authorList>
    </citation>
    <scope>NUCLEOTIDE SEQUENCE</scope>
</reference>
<proteinExistence type="predicted"/>
<keyword evidence="2" id="KW-1185">Reference proteome</keyword>
<comment type="caution">
    <text evidence="1">The sequence shown here is derived from an EMBL/GenBank/DDBJ whole genome shotgun (WGS) entry which is preliminary data.</text>
</comment>
<organism evidence="1 2">
    <name type="scientific">Paramecium sonneborni</name>
    <dbReference type="NCBI Taxonomy" id="65129"/>
    <lineage>
        <taxon>Eukaryota</taxon>
        <taxon>Sar</taxon>
        <taxon>Alveolata</taxon>
        <taxon>Ciliophora</taxon>
        <taxon>Intramacronucleata</taxon>
        <taxon>Oligohymenophorea</taxon>
        <taxon>Peniculida</taxon>
        <taxon>Parameciidae</taxon>
        <taxon>Paramecium</taxon>
    </lineage>
</organism>
<dbReference type="EMBL" id="CAJJDN010000564">
    <property type="protein sequence ID" value="CAD8131400.1"/>
    <property type="molecule type" value="Genomic_DNA"/>
</dbReference>
<gene>
    <name evidence="1" type="ORF">PSON_ATCC_30995.1.T5640001</name>
</gene>
<protein>
    <submittedName>
        <fullName evidence="1">Uncharacterized protein</fullName>
    </submittedName>
</protein>
<dbReference type="AlphaFoldDB" id="A0A8S1RVF0"/>
<dbReference type="Proteomes" id="UP000692954">
    <property type="component" value="Unassembled WGS sequence"/>
</dbReference>
<sequence length="109" mass="13449">MFKIILYIYRIFRALLKQSKYYLRFLAFWLAYSQYEKNNKQLCPHKKSDDSINSPREAYTQYYYNKSIQDCSINKFLLKFRNNILQLEVQYHLKIVFQLLNLNKDPKFL</sequence>